<dbReference type="GO" id="GO:0006506">
    <property type="term" value="P:GPI anchor biosynthetic process"/>
    <property type="evidence" value="ECO:0007669"/>
    <property type="project" value="UniProtKB-UniPathway"/>
</dbReference>
<keyword evidence="5" id="KW-0812">Transmembrane</keyword>
<comment type="subcellular location">
    <subcellularLocation>
        <location evidence="1">Endoplasmic reticulum membrane</location>
        <topology evidence="1">Single-pass membrane protein</topology>
    </subcellularLocation>
</comment>
<comment type="similarity">
    <text evidence="3">Belongs to the PIGX family.</text>
</comment>
<evidence type="ECO:0000256" key="1">
    <source>
        <dbReference type="ARBA" id="ARBA00004389"/>
    </source>
</evidence>
<accession>A0A2I0W668</accession>
<evidence type="ECO:0000256" key="9">
    <source>
        <dbReference type="ARBA" id="ARBA00023180"/>
    </source>
</evidence>
<keyword evidence="7" id="KW-1133">Transmembrane helix</keyword>
<keyword evidence="9" id="KW-0325">Glycoprotein</keyword>
<dbReference type="STRING" id="906689.A0A2I0W668"/>
<dbReference type="Proteomes" id="UP000233837">
    <property type="component" value="Unassembled WGS sequence"/>
</dbReference>
<protein>
    <submittedName>
        <fullName evidence="10">Uncharacterized protein</fullName>
    </submittedName>
</protein>
<evidence type="ECO:0000313" key="10">
    <source>
        <dbReference type="EMBL" id="PKU71145.1"/>
    </source>
</evidence>
<dbReference type="InterPro" id="IPR013233">
    <property type="entry name" value="PIG-X/PBN1"/>
</dbReference>
<name>A0A2I0W668_9ASPA</name>
<keyword evidence="6" id="KW-0256">Endoplasmic reticulum</keyword>
<evidence type="ECO:0000256" key="6">
    <source>
        <dbReference type="ARBA" id="ARBA00022824"/>
    </source>
</evidence>
<dbReference type="UniPathway" id="UPA00196"/>
<comment type="pathway">
    <text evidence="2">Glycolipid biosynthesis; glycosylphosphatidylinositol-anchor biosynthesis.</text>
</comment>
<evidence type="ECO:0000256" key="3">
    <source>
        <dbReference type="ARBA" id="ARBA00010345"/>
    </source>
</evidence>
<proteinExistence type="inferred from homology"/>
<dbReference type="AlphaFoldDB" id="A0A2I0W668"/>
<dbReference type="EMBL" id="KZ502884">
    <property type="protein sequence ID" value="PKU71145.1"/>
    <property type="molecule type" value="Genomic_DNA"/>
</dbReference>
<evidence type="ECO:0000256" key="7">
    <source>
        <dbReference type="ARBA" id="ARBA00022989"/>
    </source>
</evidence>
<reference evidence="10 11" key="2">
    <citation type="journal article" date="2017" name="Nature">
        <title>The Apostasia genome and the evolution of orchids.</title>
        <authorList>
            <person name="Zhang G.Q."/>
            <person name="Liu K.W."/>
            <person name="Li Z."/>
            <person name="Lohaus R."/>
            <person name="Hsiao Y.Y."/>
            <person name="Niu S.C."/>
            <person name="Wang J.Y."/>
            <person name="Lin Y.C."/>
            <person name="Xu Q."/>
            <person name="Chen L.J."/>
            <person name="Yoshida K."/>
            <person name="Fujiwara S."/>
            <person name="Wang Z.W."/>
            <person name="Zhang Y.Q."/>
            <person name="Mitsuda N."/>
            <person name="Wang M."/>
            <person name="Liu G.H."/>
            <person name="Pecoraro L."/>
            <person name="Huang H.X."/>
            <person name="Xiao X.J."/>
            <person name="Lin M."/>
            <person name="Wu X.Y."/>
            <person name="Wu W.L."/>
            <person name="Chen Y.Y."/>
            <person name="Chang S.B."/>
            <person name="Sakamoto S."/>
            <person name="Ohme-Takagi M."/>
            <person name="Yagi M."/>
            <person name="Zeng S.J."/>
            <person name="Shen C.Y."/>
            <person name="Yeh C.M."/>
            <person name="Luo Y.B."/>
            <person name="Tsai W.C."/>
            <person name="Van de Peer Y."/>
            <person name="Liu Z.J."/>
        </authorList>
    </citation>
    <scope>NUCLEOTIDE SEQUENCE [LARGE SCALE GENOMIC DNA]</scope>
    <source>
        <tissue evidence="10">The whole plant</tissue>
    </source>
</reference>
<sequence length="131" mass="15161">MSIFCEAIVIEYLPTGIFSDPFELQCLVGLEVFLSASIFGDTNLELPVAFSYILVIENHINVKSDAQKIVVQLPLHSKYPMSLEFISKLSFYCFEILIKSCLVYWFYMMRKIVIFCNNTLNKINIIKIFII</sequence>
<evidence type="ECO:0000256" key="4">
    <source>
        <dbReference type="ARBA" id="ARBA00022502"/>
    </source>
</evidence>
<dbReference type="InterPro" id="IPR040039">
    <property type="entry name" value="PIGX"/>
</dbReference>
<evidence type="ECO:0000256" key="8">
    <source>
        <dbReference type="ARBA" id="ARBA00023136"/>
    </source>
</evidence>
<dbReference type="Pfam" id="PF08320">
    <property type="entry name" value="PIG-X"/>
    <property type="match status" value="1"/>
</dbReference>
<gene>
    <name evidence="10" type="ORF">MA16_Dca014770</name>
</gene>
<evidence type="ECO:0000313" key="11">
    <source>
        <dbReference type="Proteomes" id="UP000233837"/>
    </source>
</evidence>
<evidence type="ECO:0000256" key="5">
    <source>
        <dbReference type="ARBA" id="ARBA00022692"/>
    </source>
</evidence>
<dbReference type="PANTHER" id="PTHR28650">
    <property type="entry name" value="PHOSPHATIDYLINOSITOL-GLYCAN BIOSYNTHESIS CLASS X PROTEIN"/>
    <property type="match status" value="1"/>
</dbReference>
<dbReference type="PANTHER" id="PTHR28650:SF1">
    <property type="entry name" value="PHOSPHATIDYLINOSITOL-GLYCAN BIOSYNTHESIS CLASS X PROTEIN"/>
    <property type="match status" value="1"/>
</dbReference>
<reference evidence="10 11" key="1">
    <citation type="journal article" date="2016" name="Sci. Rep.">
        <title>The Dendrobium catenatum Lindl. genome sequence provides insights into polysaccharide synthase, floral development and adaptive evolution.</title>
        <authorList>
            <person name="Zhang G.Q."/>
            <person name="Xu Q."/>
            <person name="Bian C."/>
            <person name="Tsai W.C."/>
            <person name="Yeh C.M."/>
            <person name="Liu K.W."/>
            <person name="Yoshida K."/>
            <person name="Zhang L.S."/>
            <person name="Chang S.B."/>
            <person name="Chen F."/>
            <person name="Shi Y."/>
            <person name="Su Y.Y."/>
            <person name="Zhang Y.Q."/>
            <person name="Chen L.J."/>
            <person name="Yin Y."/>
            <person name="Lin M."/>
            <person name="Huang H."/>
            <person name="Deng H."/>
            <person name="Wang Z.W."/>
            <person name="Zhu S.L."/>
            <person name="Zhao X."/>
            <person name="Deng C."/>
            <person name="Niu S.C."/>
            <person name="Huang J."/>
            <person name="Wang M."/>
            <person name="Liu G.H."/>
            <person name="Yang H.J."/>
            <person name="Xiao X.J."/>
            <person name="Hsiao Y.Y."/>
            <person name="Wu W.L."/>
            <person name="Chen Y.Y."/>
            <person name="Mitsuda N."/>
            <person name="Ohme-Takagi M."/>
            <person name="Luo Y.B."/>
            <person name="Van de Peer Y."/>
            <person name="Liu Z.J."/>
        </authorList>
    </citation>
    <scope>NUCLEOTIDE SEQUENCE [LARGE SCALE GENOMIC DNA]</scope>
    <source>
        <tissue evidence="10">The whole plant</tissue>
    </source>
</reference>
<evidence type="ECO:0000256" key="2">
    <source>
        <dbReference type="ARBA" id="ARBA00004687"/>
    </source>
</evidence>
<keyword evidence="11" id="KW-1185">Reference proteome</keyword>
<keyword evidence="8" id="KW-0472">Membrane</keyword>
<keyword evidence="4" id="KW-0337">GPI-anchor biosynthesis</keyword>
<dbReference type="GO" id="GO:0005789">
    <property type="term" value="C:endoplasmic reticulum membrane"/>
    <property type="evidence" value="ECO:0007669"/>
    <property type="project" value="UniProtKB-SubCell"/>
</dbReference>
<organism evidence="10 11">
    <name type="scientific">Dendrobium catenatum</name>
    <dbReference type="NCBI Taxonomy" id="906689"/>
    <lineage>
        <taxon>Eukaryota</taxon>
        <taxon>Viridiplantae</taxon>
        <taxon>Streptophyta</taxon>
        <taxon>Embryophyta</taxon>
        <taxon>Tracheophyta</taxon>
        <taxon>Spermatophyta</taxon>
        <taxon>Magnoliopsida</taxon>
        <taxon>Liliopsida</taxon>
        <taxon>Asparagales</taxon>
        <taxon>Orchidaceae</taxon>
        <taxon>Epidendroideae</taxon>
        <taxon>Malaxideae</taxon>
        <taxon>Dendrobiinae</taxon>
        <taxon>Dendrobium</taxon>
    </lineage>
</organism>